<reference evidence="2 3" key="1">
    <citation type="journal article" date="2020" name="IScience">
        <title>Genome Sequencing of the Endangered Kingdonia uniflora (Circaeasteraceae, Ranunculales) Reveals Potential Mechanisms of Evolutionary Specialization.</title>
        <authorList>
            <person name="Sun Y."/>
            <person name="Deng T."/>
            <person name="Zhang A."/>
            <person name="Moore M.J."/>
            <person name="Landis J.B."/>
            <person name="Lin N."/>
            <person name="Zhang H."/>
            <person name="Zhang X."/>
            <person name="Huang J."/>
            <person name="Zhang X."/>
            <person name="Sun H."/>
            <person name="Wang H."/>
        </authorList>
    </citation>
    <scope>NUCLEOTIDE SEQUENCE [LARGE SCALE GENOMIC DNA]</scope>
    <source>
        <strain evidence="2">TB1705</strain>
        <tissue evidence="2">Leaf</tissue>
    </source>
</reference>
<evidence type="ECO:0000313" key="2">
    <source>
        <dbReference type="EMBL" id="KAF6175642.1"/>
    </source>
</evidence>
<keyword evidence="1" id="KW-0812">Transmembrane</keyword>
<comment type="caution">
    <text evidence="2">The sequence shown here is derived from an EMBL/GenBank/DDBJ whole genome shotgun (WGS) entry which is preliminary data.</text>
</comment>
<keyword evidence="1" id="KW-1133">Transmembrane helix</keyword>
<feature type="transmembrane region" description="Helical" evidence="1">
    <location>
        <begin position="29"/>
        <end position="51"/>
    </location>
</feature>
<evidence type="ECO:0000256" key="1">
    <source>
        <dbReference type="SAM" id="Phobius"/>
    </source>
</evidence>
<gene>
    <name evidence="2" type="ORF">GIB67_022644</name>
</gene>
<dbReference type="EMBL" id="JACGCM010000155">
    <property type="protein sequence ID" value="KAF6175642.1"/>
    <property type="molecule type" value="Genomic_DNA"/>
</dbReference>
<dbReference type="Pfam" id="PF07343">
    <property type="entry name" value="DUF1475"/>
    <property type="match status" value="1"/>
</dbReference>
<dbReference type="PANTHER" id="PTHR36318:SF3">
    <property type="entry name" value="OS06G0581300 PROTEIN"/>
    <property type="match status" value="1"/>
</dbReference>
<sequence length="81" mass="9202">MVTTLIDFYITVIPIAAWVAYKEPSWINAGIWIVLLVCFGRACCIFSFNYLCSTSTMLLVSPDFSFPVTKRSCEVFSRLFS</sequence>
<evidence type="ECO:0000313" key="3">
    <source>
        <dbReference type="Proteomes" id="UP000541444"/>
    </source>
</evidence>
<accession>A0A7J7P8N7</accession>
<dbReference type="PANTHER" id="PTHR36318">
    <property type="entry name" value="OS06G0581300 PROTEIN"/>
    <property type="match status" value="1"/>
</dbReference>
<keyword evidence="1" id="KW-0472">Membrane</keyword>
<keyword evidence="3" id="KW-1185">Reference proteome</keyword>
<name>A0A7J7P8N7_9MAGN</name>
<dbReference type="Proteomes" id="UP000541444">
    <property type="component" value="Unassembled WGS sequence"/>
</dbReference>
<dbReference type="InterPro" id="IPR009943">
    <property type="entry name" value="DUF1475"/>
</dbReference>
<proteinExistence type="predicted"/>
<protein>
    <submittedName>
        <fullName evidence="2">Uncharacterized protein</fullName>
    </submittedName>
</protein>
<dbReference type="OrthoDB" id="611851at2759"/>
<dbReference type="AlphaFoldDB" id="A0A7J7P8N7"/>
<organism evidence="2 3">
    <name type="scientific">Kingdonia uniflora</name>
    <dbReference type="NCBI Taxonomy" id="39325"/>
    <lineage>
        <taxon>Eukaryota</taxon>
        <taxon>Viridiplantae</taxon>
        <taxon>Streptophyta</taxon>
        <taxon>Embryophyta</taxon>
        <taxon>Tracheophyta</taxon>
        <taxon>Spermatophyta</taxon>
        <taxon>Magnoliopsida</taxon>
        <taxon>Ranunculales</taxon>
        <taxon>Circaeasteraceae</taxon>
        <taxon>Kingdonia</taxon>
    </lineage>
</organism>